<comment type="caution">
    <text evidence="1">The sequence shown here is derived from an EMBL/GenBank/DDBJ whole genome shotgun (WGS) entry which is preliminary data.</text>
</comment>
<dbReference type="EMBL" id="JABEBT010000041">
    <property type="protein sequence ID" value="KAF7635554.1"/>
    <property type="molecule type" value="Genomic_DNA"/>
</dbReference>
<protein>
    <submittedName>
        <fullName evidence="1">Uncharacterized protein</fullName>
    </submittedName>
</protein>
<organism evidence="1 2">
    <name type="scientific">Meloidogyne graminicola</name>
    <dbReference type="NCBI Taxonomy" id="189291"/>
    <lineage>
        <taxon>Eukaryota</taxon>
        <taxon>Metazoa</taxon>
        <taxon>Ecdysozoa</taxon>
        <taxon>Nematoda</taxon>
        <taxon>Chromadorea</taxon>
        <taxon>Rhabditida</taxon>
        <taxon>Tylenchina</taxon>
        <taxon>Tylenchomorpha</taxon>
        <taxon>Tylenchoidea</taxon>
        <taxon>Meloidogynidae</taxon>
        <taxon>Meloidogyninae</taxon>
        <taxon>Meloidogyne</taxon>
    </lineage>
</organism>
<proteinExistence type="predicted"/>
<gene>
    <name evidence="1" type="ORF">Mgra_00005096</name>
</gene>
<keyword evidence="2" id="KW-1185">Reference proteome</keyword>
<reference evidence="1" key="1">
    <citation type="journal article" date="2020" name="Ecol. Evol.">
        <title>Genome structure and content of the rice root-knot nematode (Meloidogyne graminicola).</title>
        <authorList>
            <person name="Phan N.T."/>
            <person name="Danchin E.G.J."/>
            <person name="Klopp C."/>
            <person name="Perfus-Barbeoch L."/>
            <person name="Kozlowski D.K."/>
            <person name="Koutsovoulos G.D."/>
            <person name="Lopez-Roques C."/>
            <person name="Bouchez O."/>
            <person name="Zahm M."/>
            <person name="Besnard G."/>
            <person name="Bellafiore S."/>
        </authorList>
    </citation>
    <scope>NUCLEOTIDE SEQUENCE</scope>
    <source>
        <strain evidence="1">VN-18</strain>
    </source>
</reference>
<evidence type="ECO:0000313" key="1">
    <source>
        <dbReference type="EMBL" id="KAF7635554.1"/>
    </source>
</evidence>
<name>A0A8S9ZQ22_9BILA</name>
<dbReference type="Proteomes" id="UP000605970">
    <property type="component" value="Unassembled WGS sequence"/>
</dbReference>
<sequence>MEYVNSPSNSSINMPDLNNERQEQLINIYNGILTSIAWLQNQHEILNIGQINSAITRMTDIYQIFEGQIGENFILEGVNNLLEENTLPFRQINGDRQVIVNDYEQRRENLLLIFTGLLRIIREANLNVFDDELFNNLLVNGRFVILQLNNLQTFIENANVPD</sequence>
<dbReference type="AlphaFoldDB" id="A0A8S9ZQ22"/>
<accession>A0A8S9ZQ22</accession>
<evidence type="ECO:0000313" key="2">
    <source>
        <dbReference type="Proteomes" id="UP000605970"/>
    </source>
</evidence>